<gene>
    <name evidence="1" type="ORF">SDRG_12445</name>
</gene>
<dbReference type="InParanoid" id="T0Q5N3"/>
<dbReference type="EMBL" id="JH767180">
    <property type="protein sequence ID" value="EQC29901.1"/>
    <property type="molecule type" value="Genomic_DNA"/>
</dbReference>
<dbReference type="GeneID" id="19953172"/>
<organism evidence="1 2">
    <name type="scientific">Saprolegnia diclina (strain VS20)</name>
    <dbReference type="NCBI Taxonomy" id="1156394"/>
    <lineage>
        <taxon>Eukaryota</taxon>
        <taxon>Sar</taxon>
        <taxon>Stramenopiles</taxon>
        <taxon>Oomycota</taxon>
        <taxon>Saprolegniomycetes</taxon>
        <taxon>Saprolegniales</taxon>
        <taxon>Saprolegniaceae</taxon>
        <taxon>Saprolegnia</taxon>
    </lineage>
</organism>
<dbReference type="Proteomes" id="UP000030762">
    <property type="component" value="Unassembled WGS sequence"/>
</dbReference>
<reference evidence="1 2" key="1">
    <citation type="submission" date="2012-04" db="EMBL/GenBank/DDBJ databases">
        <title>The Genome Sequence of Saprolegnia declina VS20.</title>
        <authorList>
            <consortium name="The Broad Institute Genome Sequencing Platform"/>
            <person name="Russ C."/>
            <person name="Nusbaum C."/>
            <person name="Tyler B."/>
            <person name="van West P."/>
            <person name="Dieguez-Uribeondo J."/>
            <person name="de Bruijn I."/>
            <person name="Tripathy S."/>
            <person name="Jiang R."/>
            <person name="Young S.K."/>
            <person name="Zeng Q."/>
            <person name="Gargeya S."/>
            <person name="Fitzgerald M."/>
            <person name="Haas B."/>
            <person name="Abouelleil A."/>
            <person name="Alvarado L."/>
            <person name="Arachchi H.M."/>
            <person name="Berlin A."/>
            <person name="Chapman S.B."/>
            <person name="Goldberg J."/>
            <person name="Griggs A."/>
            <person name="Gujja S."/>
            <person name="Hansen M."/>
            <person name="Howarth C."/>
            <person name="Imamovic A."/>
            <person name="Larimer J."/>
            <person name="McCowen C."/>
            <person name="Montmayeur A."/>
            <person name="Murphy C."/>
            <person name="Neiman D."/>
            <person name="Pearson M."/>
            <person name="Priest M."/>
            <person name="Roberts A."/>
            <person name="Saif S."/>
            <person name="Shea T."/>
            <person name="Sisk P."/>
            <person name="Sykes S."/>
            <person name="Wortman J."/>
            <person name="Nusbaum C."/>
            <person name="Birren B."/>
        </authorList>
    </citation>
    <scope>NUCLEOTIDE SEQUENCE [LARGE SCALE GENOMIC DNA]</scope>
    <source>
        <strain evidence="1 2">VS20</strain>
    </source>
</reference>
<dbReference type="RefSeq" id="XP_008616740.1">
    <property type="nucleotide sequence ID" value="XM_008618518.1"/>
</dbReference>
<name>T0Q5N3_SAPDV</name>
<evidence type="ECO:0000313" key="2">
    <source>
        <dbReference type="Proteomes" id="UP000030762"/>
    </source>
</evidence>
<dbReference type="AlphaFoldDB" id="T0Q5N3"/>
<protein>
    <submittedName>
        <fullName evidence="1">Uncharacterized protein</fullName>
    </submittedName>
</protein>
<sequence>MASPVIMDGAITSKGLAAVAKLFNASKTARPPLLIATNVRLRKWLASGLDGRHFGVCLEGTYDRRCNPKDPSTRVSIFIVGNLGWKHQAGVSKMLGQLYRQQTATLRTYIGWGLYAGGGHVRRPDLLVLREDGAPCMILELDHKHRSLTQMAERLSGYLVAYTTMRMTIGVKLFGAQSGDPFRFAAVALQFGCDADGHPQLVYAASIGSAPLTPQDEADTRAAIGDEAFAAMDQFEDGVANEAALQHATWKYAAMDCPQLSIQMSDVVTSTVPDLAPTNERLVIDLYKR</sequence>
<proteinExistence type="predicted"/>
<keyword evidence="2" id="KW-1185">Reference proteome</keyword>
<evidence type="ECO:0000313" key="1">
    <source>
        <dbReference type="EMBL" id="EQC29901.1"/>
    </source>
</evidence>
<accession>T0Q5N3</accession>
<dbReference type="VEuPathDB" id="FungiDB:SDRG_12445"/>